<reference evidence="3" key="3">
    <citation type="submission" date="2015-06" db="UniProtKB">
        <authorList>
            <consortium name="EnsemblProtists"/>
        </authorList>
    </citation>
    <scope>IDENTIFICATION</scope>
</reference>
<protein>
    <submittedName>
        <fullName evidence="2 3">Uncharacterized protein</fullName>
    </submittedName>
</protein>
<evidence type="ECO:0000256" key="1">
    <source>
        <dbReference type="SAM" id="Coils"/>
    </source>
</evidence>
<evidence type="ECO:0000313" key="3">
    <source>
        <dbReference type="EnsemblProtists" id="EKX52199"/>
    </source>
</evidence>
<dbReference type="HOGENOM" id="CLU_2031141_0_0_1"/>
<dbReference type="Proteomes" id="UP000011087">
    <property type="component" value="Unassembled WGS sequence"/>
</dbReference>
<sequence length="122" mass="14423">MQLRVMELEQEMVKVKRANKEIAAQTERKVREEFSKEIESLKAANNELKLDLAISRHHCTKHLGTIQRMSGISENFEEEIRQVEEKLQSHIDELLLQVKEKEAENLRLRKRIEELSSKDNKN</sequence>
<gene>
    <name evidence="2" type="ORF">GUITHDRAFT_102102</name>
</gene>
<dbReference type="GeneID" id="17309058"/>
<feature type="coiled-coil region" evidence="1">
    <location>
        <begin position="5"/>
        <end position="118"/>
    </location>
</feature>
<reference evidence="2 4" key="1">
    <citation type="journal article" date="2012" name="Nature">
        <title>Algal genomes reveal evolutionary mosaicism and the fate of nucleomorphs.</title>
        <authorList>
            <consortium name="DOE Joint Genome Institute"/>
            <person name="Curtis B.A."/>
            <person name="Tanifuji G."/>
            <person name="Burki F."/>
            <person name="Gruber A."/>
            <person name="Irimia M."/>
            <person name="Maruyama S."/>
            <person name="Arias M.C."/>
            <person name="Ball S.G."/>
            <person name="Gile G.H."/>
            <person name="Hirakawa Y."/>
            <person name="Hopkins J.F."/>
            <person name="Kuo A."/>
            <person name="Rensing S.A."/>
            <person name="Schmutz J."/>
            <person name="Symeonidi A."/>
            <person name="Elias M."/>
            <person name="Eveleigh R.J."/>
            <person name="Herman E.K."/>
            <person name="Klute M.J."/>
            <person name="Nakayama T."/>
            <person name="Obornik M."/>
            <person name="Reyes-Prieto A."/>
            <person name="Armbrust E.V."/>
            <person name="Aves S.J."/>
            <person name="Beiko R.G."/>
            <person name="Coutinho P."/>
            <person name="Dacks J.B."/>
            <person name="Durnford D.G."/>
            <person name="Fast N.M."/>
            <person name="Green B.R."/>
            <person name="Grisdale C.J."/>
            <person name="Hempel F."/>
            <person name="Henrissat B."/>
            <person name="Hoppner M.P."/>
            <person name="Ishida K."/>
            <person name="Kim E."/>
            <person name="Koreny L."/>
            <person name="Kroth P.G."/>
            <person name="Liu Y."/>
            <person name="Malik S.B."/>
            <person name="Maier U.G."/>
            <person name="McRose D."/>
            <person name="Mock T."/>
            <person name="Neilson J.A."/>
            <person name="Onodera N.T."/>
            <person name="Poole A.M."/>
            <person name="Pritham E.J."/>
            <person name="Richards T.A."/>
            <person name="Rocap G."/>
            <person name="Roy S.W."/>
            <person name="Sarai C."/>
            <person name="Schaack S."/>
            <person name="Shirato S."/>
            <person name="Slamovits C.H."/>
            <person name="Spencer D.F."/>
            <person name="Suzuki S."/>
            <person name="Worden A.Z."/>
            <person name="Zauner S."/>
            <person name="Barry K."/>
            <person name="Bell C."/>
            <person name="Bharti A.K."/>
            <person name="Crow J.A."/>
            <person name="Grimwood J."/>
            <person name="Kramer R."/>
            <person name="Lindquist E."/>
            <person name="Lucas S."/>
            <person name="Salamov A."/>
            <person name="McFadden G.I."/>
            <person name="Lane C.E."/>
            <person name="Keeling P.J."/>
            <person name="Gray M.W."/>
            <person name="Grigoriev I.V."/>
            <person name="Archibald J.M."/>
        </authorList>
    </citation>
    <scope>NUCLEOTIDE SEQUENCE</scope>
    <source>
        <strain evidence="2 4">CCMP2712</strain>
    </source>
</reference>
<proteinExistence type="predicted"/>
<dbReference type="PaxDb" id="55529-EKX52199"/>
<keyword evidence="1" id="KW-0175">Coiled coil</keyword>
<reference evidence="4" key="2">
    <citation type="submission" date="2012-11" db="EMBL/GenBank/DDBJ databases">
        <authorList>
            <person name="Kuo A."/>
            <person name="Curtis B.A."/>
            <person name="Tanifuji G."/>
            <person name="Burki F."/>
            <person name="Gruber A."/>
            <person name="Irimia M."/>
            <person name="Maruyama S."/>
            <person name="Arias M.C."/>
            <person name="Ball S.G."/>
            <person name="Gile G.H."/>
            <person name="Hirakawa Y."/>
            <person name="Hopkins J.F."/>
            <person name="Rensing S.A."/>
            <person name="Schmutz J."/>
            <person name="Symeonidi A."/>
            <person name="Elias M."/>
            <person name="Eveleigh R.J."/>
            <person name="Herman E.K."/>
            <person name="Klute M.J."/>
            <person name="Nakayama T."/>
            <person name="Obornik M."/>
            <person name="Reyes-Prieto A."/>
            <person name="Armbrust E.V."/>
            <person name="Aves S.J."/>
            <person name="Beiko R.G."/>
            <person name="Coutinho P."/>
            <person name="Dacks J.B."/>
            <person name="Durnford D.G."/>
            <person name="Fast N.M."/>
            <person name="Green B.R."/>
            <person name="Grisdale C."/>
            <person name="Hempe F."/>
            <person name="Henrissat B."/>
            <person name="Hoppner M.P."/>
            <person name="Ishida K.-I."/>
            <person name="Kim E."/>
            <person name="Koreny L."/>
            <person name="Kroth P.G."/>
            <person name="Liu Y."/>
            <person name="Malik S.-B."/>
            <person name="Maier U.G."/>
            <person name="McRose D."/>
            <person name="Mock T."/>
            <person name="Neilson J.A."/>
            <person name="Onodera N.T."/>
            <person name="Poole A.M."/>
            <person name="Pritham E.J."/>
            <person name="Richards T.A."/>
            <person name="Rocap G."/>
            <person name="Roy S.W."/>
            <person name="Sarai C."/>
            <person name="Schaack S."/>
            <person name="Shirato S."/>
            <person name="Slamovits C.H."/>
            <person name="Spencer D.F."/>
            <person name="Suzuki S."/>
            <person name="Worden A.Z."/>
            <person name="Zauner S."/>
            <person name="Barry K."/>
            <person name="Bell C."/>
            <person name="Bharti A.K."/>
            <person name="Crow J.A."/>
            <person name="Grimwood J."/>
            <person name="Kramer R."/>
            <person name="Lindquist E."/>
            <person name="Lucas S."/>
            <person name="Salamov A."/>
            <person name="McFadden G.I."/>
            <person name="Lane C.E."/>
            <person name="Keeling P.J."/>
            <person name="Gray M.W."/>
            <person name="Grigoriev I.V."/>
            <person name="Archibald J.M."/>
        </authorList>
    </citation>
    <scope>NUCLEOTIDE SEQUENCE</scope>
    <source>
        <strain evidence="4">CCMP2712</strain>
    </source>
</reference>
<evidence type="ECO:0000313" key="4">
    <source>
        <dbReference type="Proteomes" id="UP000011087"/>
    </source>
</evidence>
<dbReference type="KEGG" id="gtt:GUITHDRAFT_102102"/>
<dbReference type="AlphaFoldDB" id="L1JV52"/>
<dbReference type="RefSeq" id="XP_005839179.1">
    <property type="nucleotide sequence ID" value="XM_005839122.1"/>
</dbReference>
<dbReference type="EnsemblProtists" id="EKX52199">
    <property type="protein sequence ID" value="EKX52199"/>
    <property type="gene ID" value="GUITHDRAFT_102102"/>
</dbReference>
<organism evidence="2">
    <name type="scientific">Guillardia theta (strain CCMP2712)</name>
    <name type="common">Cryptophyte</name>
    <dbReference type="NCBI Taxonomy" id="905079"/>
    <lineage>
        <taxon>Eukaryota</taxon>
        <taxon>Cryptophyceae</taxon>
        <taxon>Pyrenomonadales</taxon>
        <taxon>Geminigeraceae</taxon>
        <taxon>Guillardia</taxon>
    </lineage>
</organism>
<evidence type="ECO:0000313" key="2">
    <source>
        <dbReference type="EMBL" id="EKX52199.1"/>
    </source>
</evidence>
<name>L1JV52_GUITC</name>
<keyword evidence="4" id="KW-1185">Reference proteome</keyword>
<accession>L1JV52</accession>
<dbReference type="EMBL" id="JH992973">
    <property type="protein sequence ID" value="EKX52199.1"/>
    <property type="molecule type" value="Genomic_DNA"/>
</dbReference>